<dbReference type="AlphaFoldDB" id="A0A1H6M4A2"/>
<dbReference type="Proteomes" id="UP000182272">
    <property type="component" value="Chromosome I"/>
</dbReference>
<dbReference type="InterPro" id="IPR050741">
    <property type="entry name" value="Acyl-CoA_dehydrogenase"/>
</dbReference>
<dbReference type="InterPro" id="IPR037069">
    <property type="entry name" value="AcylCoA_DH/ox_N_sf"/>
</dbReference>
<evidence type="ECO:0000313" key="8">
    <source>
        <dbReference type="Proteomes" id="UP000182272"/>
    </source>
</evidence>
<dbReference type="InterPro" id="IPR009100">
    <property type="entry name" value="AcylCoA_DH/oxidase_NM_dom_sf"/>
</dbReference>
<dbReference type="GO" id="GO:0050660">
    <property type="term" value="F:flavin adenine dinucleotide binding"/>
    <property type="evidence" value="ECO:0007669"/>
    <property type="project" value="InterPro"/>
</dbReference>
<evidence type="ECO:0000313" key="7">
    <source>
        <dbReference type="EMBL" id="SEH92363.1"/>
    </source>
</evidence>
<keyword evidence="1" id="KW-0285">Flavoprotein</keyword>
<dbReference type="Gene3D" id="2.40.110.10">
    <property type="entry name" value="Butyryl-CoA Dehydrogenase, subunit A, domain 2"/>
    <property type="match status" value="1"/>
</dbReference>
<dbReference type="GO" id="GO:0016712">
    <property type="term" value="F:oxidoreductase activity, acting on paired donors, with incorporation or reduction of molecular oxygen, reduced flavin or flavoprotein as one donor, and incorporation of one atom of oxygen"/>
    <property type="evidence" value="ECO:0007669"/>
    <property type="project" value="TreeGrafter"/>
</dbReference>
<dbReference type="PANTHER" id="PTHR48083">
    <property type="entry name" value="MEDIUM-CHAIN SPECIFIC ACYL-COA DEHYDROGENASE, MITOCHONDRIAL-RELATED"/>
    <property type="match status" value="1"/>
</dbReference>
<dbReference type="InterPro" id="IPR046373">
    <property type="entry name" value="Acyl-CoA_Oxase/DH_mid-dom_sf"/>
</dbReference>
<dbReference type="InterPro" id="IPR013786">
    <property type="entry name" value="AcylCoA_DH/ox_N"/>
</dbReference>
<protein>
    <submittedName>
        <fullName evidence="7">Sulfur acquisition oxidoreductase, SfnB family</fullName>
    </submittedName>
</protein>
<dbReference type="Gene3D" id="1.20.140.10">
    <property type="entry name" value="Butyryl-CoA Dehydrogenase, subunit A, domain 3"/>
    <property type="match status" value="1"/>
</dbReference>
<organism evidence="7 8">
    <name type="scientific">Pseudomonas asplenii</name>
    <dbReference type="NCBI Taxonomy" id="53407"/>
    <lineage>
        <taxon>Bacteria</taxon>
        <taxon>Pseudomonadati</taxon>
        <taxon>Pseudomonadota</taxon>
        <taxon>Gammaproteobacteria</taxon>
        <taxon>Pseudomonadales</taxon>
        <taxon>Pseudomonadaceae</taxon>
        <taxon>Pseudomonas</taxon>
    </lineage>
</organism>
<feature type="domain" description="Acyl-CoA oxidase/dehydrogenase middle" evidence="4">
    <location>
        <begin position="148"/>
        <end position="228"/>
    </location>
</feature>
<dbReference type="OrthoDB" id="6502068at2"/>
<comment type="similarity">
    <text evidence="3">Belongs to the HpaH/HsaA monooxygenase family.</text>
</comment>
<reference evidence="7 8" key="1">
    <citation type="submission" date="2016-10" db="EMBL/GenBank/DDBJ databases">
        <authorList>
            <person name="de Groot N.N."/>
        </authorList>
    </citation>
    <scope>NUCLEOTIDE SEQUENCE [LARGE SCALE GENOMIC DNA]</scope>
    <source>
        <strain evidence="7 8">LMG 2158</strain>
    </source>
</reference>
<evidence type="ECO:0000256" key="3">
    <source>
        <dbReference type="ARBA" id="ARBA00049661"/>
    </source>
</evidence>
<evidence type="ECO:0000259" key="6">
    <source>
        <dbReference type="Pfam" id="PF08028"/>
    </source>
</evidence>
<dbReference type="Pfam" id="PF02771">
    <property type="entry name" value="Acyl-CoA_dh_N"/>
    <property type="match status" value="1"/>
</dbReference>
<dbReference type="GO" id="GO:0033539">
    <property type="term" value="P:fatty acid beta-oxidation using acyl-CoA dehydrogenase"/>
    <property type="evidence" value="ECO:0007669"/>
    <property type="project" value="TreeGrafter"/>
</dbReference>
<feature type="domain" description="Acyl-CoA dehydrogenase C-terminal" evidence="6">
    <location>
        <begin position="254"/>
        <end position="388"/>
    </location>
</feature>
<dbReference type="RefSeq" id="WP_019362435.1">
    <property type="nucleotide sequence ID" value="NZ_LT629972.1"/>
</dbReference>
<dbReference type="PIRSF" id="PIRSF016578">
    <property type="entry name" value="HsaA"/>
    <property type="match status" value="1"/>
</dbReference>
<dbReference type="NCBIfam" id="TIGR04022">
    <property type="entry name" value="sulfur_SfnB"/>
    <property type="match status" value="1"/>
</dbReference>
<gene>
    <name evidence="7" type="ORF">SAMN05216581_0566</name>
</gene>
<dbReference type="InterPro" id="IPR013107">
    <property type="entry name" value="Acyl-CoA_DH_C"/>
</dbReference>
<sequence length="413" mass="45129">MSNLNDAQVHSDQDIAPLLLPARVLRNDAEALQAARELAEAARLHAARRDQQRKLPWAEIEQFTRSGLGSITIPREYGGPQVSFVTVAEVFAIISAADPALGQIPQNQFGILQALLGTATDRQKKQLFQSVLDGWRIGNAGPERGTRNTLEIKTRITADGDGFLISGQKFYSTGALFAHWVAVKAITDEGRQVMAFVRRGTPGLRVVDDWSGFGQRTTASGTVLLNNVRVEAENVVENWRQGTTPNIQGAVSQLIQAAIDAGIARAAIDDSIAFVRERSRPWVDAKVERASDDLYVIADIGKLKIELHAAEALLRKAGQVLDQINAAPVDAAAAARASIVVAEAKVLTTEISLLASEKLFELAGSRATLAEFNLDRHWRNARVHTLHDPVRWKYHAVGAYRLNGTLPARHSWI</sequence>
<evidence type="ECO:0000259" key="5">
    <source>
        <dbReference type="Pfam" id="PF02771"/>
    </source>
</evidence>
<dbReference type="PANTHER" id="PTHR48083:SF19">
    <property type="entry name" value="FLAVIN-DEPENDENT MONOOXYGENASE, OXYGENASE SUBUNIT HSAA"/>
    <property type="match status" value="1"/>
</dbReference>
<keyword evidence="2" id="KW-0560">Oxidoreductase</keyword>
<proteinExistence type="inferred from homology"/>
<dbReference type="GO" id="GO:0003995">
    <property type="term" value="F:acyl-CoA dehydrogenase activity"/>
    <property type="evidence" value="ECO:0007669"/>
    <property type="project" value="TreeGrafter"/>
</dbReference>
<dbReference type="InterPro" id="IPR036250">
    <property type="entry name" value="AcylCo_DH-like_C"/>
</dbReference>
<dbReference type="Pfam" id="PF02770">
    <property type="entry name" value="Acyl-CoA_dh_M"/>
    <property type="match status" value="1"/>
</dbReference>
<name>A0A1H6M4A2_9PSED</name>
<dbReference type="GO" id="GO:0005737">
    <property type="term" value="C:cytoplasm"/>
    <property type="evidence" value="ECO:0007669"/>
    <property type="project" value="TreeGrafter"/>
</dbReference>
<dbReference type="Pfam" id="PF08028">
    <property type="entry name" value="Acyl-CoA_dh_2"/>
    <property type="match status" value="1"/>
</dbReference>
<feature type="domain" description="Acyl-CoA dehydrogenase/oxidase N-terminal" evidence="5">
    <location>
        <begin position="32"/>
        <end position="134"/>
    </location>
</feature>
<dbReference type="InterPro" id="IPR023922">
    <property type="entry name" value="S04_starv_induced_SfnB"/>
</dbReference>
<dbReference type="Gene3D" id="1.10.540.10">
    <property type="entry name" value="Acyl-CoA dehydrogenase/oxidase, N-terminal domain"/>
    <property type="match status" value="1"/>
</dbReference>
<dbReference type="EMBL" id="LT629972">
    <property type="protein sequence ID" value="SEH92363.1"/>
    <property type="molecule type" value="Genomic_DNA"/>
</dbReference>
<evidence type="ECO:0000259" key="4">
    <source>
        <dbReference type="Pfam" id="PF02770"/>
    </source>
</evidence>
<dbReference type="InterPro" id="IPR006091">
    <property type="entry name" value="Acyl-CoA_Oxase/DH_mid-dom"/>
</dbReference>
<accession>A0A1H6M4A2</accession>
<dbReference type="SUPFAM" id="SSF56645">
    <property type="entry name" value="Acyl-CoA dehydrogenase NM domain-like"/>
    <property type="match status" value="1"/>
</dbReference>
<evidence type="ECO:0000256" key="2">
    <source>
        <dbReference type="ARBA" id="ARBA00023002"/>
    </source>
</evidence>
<dbReference type="SUPFAM" id="SSF47203">
    <property type="entry name" value="Acyl-CoA dehydrogenase C-terminal domain-like"/>
    <property type="match status" value="1"/>
</dbReference>
<evidence type="ECO:0000256" key="1">
    <source>
        <dbReference type="ARBA" id="ARBA00022630"/>
    </source>
</evidence>